<name>A0ABX1PGA0_9RHOO</name>
<accession>A0ABX1PGA0</accession>
<keyword evidence="7" id="KW-0521">NADP</keyword>
<dbReference type="SUPFAM" id="SSF103263">
    <property type="entry name" value="Chorismate synthase, AroC"/>
    <property type="match status" value="1"/>
</dbReference>
<dbReference type="EC" id="4.2.3.5" evidence="3 7"/>
<keyword evidence="7" id="KW-0288">FMN</keyword>
<feature type="binding site" evidence="7">
    <location>
        <begin position="125"/>
        <end position="127"/>
    </location>
    <ligand>
        <name>FMN</name>
        <dbReference type="ChEBI" id="CHEBI:58210"/>
    </ligand>
</feature>
<dbReference type="Gene3D" id="3.60.150.10">
    <property type="entry name" value="Chorismate synthase AroC"/>
    <property type="match status" value="1"/>
</dbReference>
<keyword evidence="6 7" id="KW-0456">Lyase</keyword>
<dbReference type="Pfam" id="PF01264">
    <property type="entry name" value="Chorismate_synt"/>
    <property type="match status" value="1"/>
</dbReference>
<dbReference type="RefSeq" id="WP_169116951.1">
    <property type="nucleotide sequence ID" value="NZ_WTVG02000040.1"/>
</dbReference>
<comment type="catalytic activity">
    <reaction evidence="7 8">
        <text>5-O-(1-carboxyvinyl)-3-phosphoshikimate = chorismate + phosphate</text>
        <dbReference type="Rhea" id="RHEA:21020"/>
        <dbReference type="ChEBI" id="CHEBI:29748"/>
        <dbReference type="ChEBI" id="CHEBI:43474"/>
        <dbReference type="ChEBI" id="CHEBI:57701"/>
        <dbReference type="EC" id="4.2.3.5"/>
    </reaction>
</comment>
<dbReference type="InterPro" id="IPR000453">
    <property type="entry name" value="Chorismate_synth"/>
</dbReference>
<comment type="subunit">
    <text evidence="7">Homotetramer.</text>
</comment>
<feature type="binding site" evidence="7">
    <location>
        <begin position="293"/>
        <end position="297"/>
    </location>
    <ligand>
        <name>FMN</name>
        <dbReference type="ChEBI" id="CHEBI:58210"/>
    </ligand>
</feature>
<dbReference type="NCBIfam" id="NF003793">
    <property type="entry name" value="PRK05382.1"/>
    <property type="match status" value="1"/>
</dbReference>
<feature type="binding site" evidence="7">
    <location>
        <position position="48"/>
    </location>
    <ligand>
        <name>NADP(+)</name>
        <dbReference type="ChEBI" id="CHEBI:58349"/>
    </ligand>
</feature>
<evidence type="ECO:0000256" key="6">
    <source>
        <dbReference type="ARBA" id="ARBA00023239"/>
    </source>
</evidence>
<evidence type="ECO:0000256" key="8">
    <source>
        <dbReference type="RuleBase" id="RU000605"/>
    </source>
</evidence>
<dbReference type="PIRSF" id="PIRSF001456">
    <property type="entry name" value="Chorismate_synth"/>
    <property type="match status" value="1"/>
</dbReference>
<dbReference type="PANTHER" id="PTHR21085">
    <property type="entry name" value="CHORISMATE SYNTHASE"/>
    <property type="match status" value="1"/>
</dbReference>
<feature type="binding site" evidence="7">
    <location>
        <begin position="238"/>
        <end position="239"/>
    </location>
    <ligand>
        <name>FMN</name>
        <dbReference type="ChEBI" id="CHEBI:58210"/>
    </ligand>
</feature>
<dbReference type="HAMAP" id="MF_00300">
    <property type="entry name" value="Chorismate_synth"/>
    <property type="match status" value="1"/>
</dbReference>
<comment type="pathway">
    <text evidence="1 7 8">Metabolic intermediate biosynthesis; chorismate biosynthesis; chorismate from D-erythrose 4-phosphate and phosphoenolpyruvate: step 7/7.</text>
</comment>
<gene>
    <name evidence="7 9" type="primary">aroC</name>
    <name evidence="9" type="ORF">GO606_02135</name>
</gene>
<dbReference type="GO" id="GO:0004107">
    <property type="term" value="F:chorismate synthase activity"/>
    <property type="evidence" value="ECO:0007669"/>
    <property type="project" value="UniProtKB-EC"/>
</dbReference>
<feature type="binding site" evidence="7">
    <location>
        <position position="319"/>
    </location>
    <ligand>
        <name>FMN</name>
        <dbReference type="ChEBI" id="CHEBI:58210"/>
    </ligand>
</feature>
<organism evidence="9 10">
    <name type="scientific">Aromatoleum anaerobium</name>
    <dbReference type="NCBI Taxonomy" id="182180"/>
    <lineage>
        <taxon>Bacteria</taxon>
        <taxon>Pseudomonadati</taxon>
        <taxon>Pseudomonadota</taxon>
        <taxon>Betaproteobacteria</taxon>
        <taxon>Rhodocyclales</taxon>
        <taxon>Rhodocyclaceae</taxon>
        <taxon>Aromatoleum</taxon>
    </lineage>
</organism>
<keyword evidence="5 7" id="KW-0057">Aromatic amino acid biosynthesis</keyword>
<feature type="binding site" evidence="7">
    <location>
        <position position="278"/>
    </location>
    <ligand>
        <name>FMN</name>
        <dbReference type="ChEBI" id="CHEBI:58210"/>
    </ligand>
</feature>
<sequence>MSGNSLGKLFCVTSFGESHGPAIGCVVDGCPPGMPISTQEIQVELDRRKPGTSRHVTQRREPDEVEILSGVFEGVTTGTPVALLIRNQDQRSRDYGNIAETFRPGHADYAYWQKYGIRDHRGGGRSSARETAVRVAAGAIARKWLNQQYGVVIRGFMSQLGPIEIPFVDWDEVGRNPFFAPNASIVPALEDYMDELRKSGDSVGARIDVVASGVPVGWGEPVYDRLDADIAYAMMGINAVKGVEIGAGFSSVAQRGTEHSDEMTPEGFLSNNAGGVLGGISTGQDILVSMAVKPTSSIRLDRRSIDKQGDAVVINTHGRHDPCVGIRATPIAEAMLAIVLMDHALRHRAQCGDVSCATPKLARLAPSGVQRVPAPPR</sequence>
<keyword evidence="7" id="KW-0274">FAD</keyword>
<evidence type="ECO:0000256" key="2">
    <source>
        <dbReference type="ARBA" id="ARBA00008014"/>
    </source>
</evidence>
<comment type="similarity">
    <text evidence="2 7 8">Belongs to the chorismate synthase family.</text>
</comment>
<evidence type="ECO:0000256" key="4">
    <source>
        <dbReference type="ARBA" id="ARBA00022605"/>
    </source>
</evidence>
<comment type="cofactor">
    <cofactor evidence="7 8">
        <name>FMNH2</name>
        <dbReference type="ChEBI" id="CHEBI:57618"/>
    </cofactor>
    <text evidence="7 8">Reduced FMN (FMNH(2)).</text>
</comment>
<protein>
    <recommendedName>
        <fullName evidence="3 7">Chorismate synthase</fullName>
        <shortName evidence="7">CS</shortName>
        <ecNumber evidence="3 7">4.2.3.5</ecNumber>
    </recommendedName>
    <alternativeName>
        <fullName evidence="7">5-enolpyruvylshikimate-3-phosphate phospholyase</fullName>
    </alternativeName>
</protein>
<comment type="function">
    <text evidence="7">Catalyzes the anti-1,4-elimination of the C-3 phosphate and the C-6 proR hydrogen from 5-enolpyruvylshikimate-3-phosphate (EPSP) to yield chorismate, which is the branch point compound that serves as the starting substrate for the three terminal pathways of aromatic amino acid biosynthesis. This reaction introduces a second double bond into the aromatic ring system.</text>
</comment>
<evidence type="ECO:0000256" key="3">
    <source>
        <dbReference type="ARBA" id="ARBA00013036"/>
    </source>
</evidence>
<comment type="caution">
    <text evidence="9">The sequence shown here is derived from an EMBL/GenBank/DDBJ whole genome shotgun (WGS) entry which is preliminary data.</text>
</comment>
<evidence type="ECO:0000256" key="7">
    <source>
        <dbReference type="HAMAP-Rule" id="MF_00300"/>
    </source>
</evidence>
<dbReference type="NCBIfam" id="TIGR00033">
    <property type="entry name" value="aroC"/>
    <property type="match status" value="1"/>
</dbReference>
<dbReference type="PROSITE" id="PS00788">
    <property type="entry name" value="CHORISMATE_SYNTHASE_2"/>
    <property type="match status" value="1"/>
</dbReference>
<dbReference type="PROSITE" id="PS00789">
    <property type="entry name" value="CHORISMATE_SYNTHASE_3"/>
    <property type="match status" value="1"/>
</dbReference>
<keyword evidence="10" id="KW-1185">Reference proteome</keyword>
<evidence type="ECO:0000313" key="9">
    <source>
        <dbReference type="EMBL" id="NMG23534.1"/>
    </source>
</evidence>
<dbReference type="PANTHER" id="PTHR21085:SF0">
    <property type="entry name" value="CHORISMATE SYNTHASE"/>
    <property type="match status" value="1"/>
</dbReference>
<evidence type="ECO:0000313" key="10">
    <source>
        <dbReference type="Proteomes" id="UP000615989"/>
    </source>
</evidence>
<dbReference type="EMBL" id="WTVG01000004">
    <property type="protein sequence ID" value="NMG23534.1"/>
    <property type="molecule type" value="Genomic_DNA"/>
</dbReference>
<dbReference type="InterPro" id="IPR020541">
    <property type="entry name" value="Chorismate_synthase_CS"/>
</dbReference>
<dbReference type="CDD" id="cd07304">
    <property type="entry name" value="Chorismate_synthase"/>
    <property type="match status" value="1"/>
</dbReference>
<keyword evidence="4 7" id="KW-0028">Amino-acid biosynthesis</keyword>
<dbReference type="InterPro" id="IPR035904">
    <property type="entry name" value="Chorismate_synth_AroC_sf"/>
</dbReference>
<evidence type="ECO:0000256" key="5">
    <source>
        <dbReference type="ARBA" id="ARBA00023141"/>
    </source>
</evidence>
<feature type="binding site" evidence="7">
    <location>
        <position position="54"/>
    </location>
    <ligand>
        <name>NADP(+)</name>
        <dbReference type="ChEBI" id="CHEBI:58349"/>
    </ligand>
</feature>
<evidence type="ECO:0000256" key="1">
    <source>
        <dbReference type="ARBA" id="ARBA00005044"/>
    </source>
</evidence>
<reference evidence="9" key="1">
    <citation type="submission" date="2019-12" db="EMBL/GenBank/DDBJ databases">
        <title>Comparative genomics gives insights into the taxonomy of the Azoarcus-Aromatoleum group and reveals separate origins of nif in the plant-associated Azoarcus and non-plant-associated Aromatoleum sub-groups.</title>
        <authorList>
            <person name="Lafos M."/>
            <person name="Maluk M."/>
            <person name="Batista M."/>
            <person name="Junghare M."/>
            <person name="Carmona M."/>
            <person name="Faoro H."/>
            <person name="Cruz L.M."/>
            <person name="Battistoni F."/>
            <person name="De Souza E."/>
            <person name="Pedrosa F."/>
            <person name="Chen W.-M."/>
            <person name="Poole P.S."/>
            <person name="Dixon R.A."/>
            <person name="James E.K."/>
        </authorList>
    </citation>
    <scope>NUCLEOTIDE SEQUENCE</scope>
    <source>
        <strain evidence="9">LuFRes1</strain>
    </source>
</reference>
<dbReference type="PROSITE" id="PS00787">
    <property type="entry name" value="CHORISMATE_SYNTHASE_1"/>
    <property type="match status" value="1"/>
</dbReference>
<keyword evidence="7" id="KW-0285">Flavoprotein</keyword>
<dbReference type="Proteomes" id="UP000615989">
    <property type="component" value="Unassembled WGS sequence"/>
</dbReference>
<proteinExistence type="inferred from homology"/>